<evidence type="ECO:0000313" key="2">
    <source>
        <dbReference type="EMBL" id="ROR93637.1"/>
    </source>
</evidence>
<gene>
    <name evidence="2" type="ORF">EDD28_3059</name>
</gene>
<dbReference type="AlphaFoldDB" id="A0A3N2D1J1"/>
<organism evidence="2 3">
    <name type="scientific">Salana multivorans</name>
    <dbReference type="NCBI Taxonomy" id="120377"/>
    <lineage>
        <taxon>Bacteria</taxon>
        <taxon>Bacillati</taxon>
        <taxon>Actinomycetota</taxon>
        <taxon>Actinomycetes</taxon>
        <taxon>Micrococcales</taxon>
        <taxon>Beutenbergiaceae</taxon>
        <taxon>Salana</taxon>
    </lineage>
</organism>
<dbReference type="OrthoDB" id="3789851at2"/>
<name>A0A3N2D1J1_9MICO</name>
<keyword evidence="1" id="KW-0812">Transmembrane</keyword>
<reference evidence="2 3" key="1">
    <citation type="submission" date="2018-11" db="EMBL/GenBank/DDBJ databases">
        <title>Sequencing the genomes of 1000 actinobacteria strains.</title>
        <authorList>
            <person name="Klenk H.-P."/>
        </authorList>
    </citation>
    <scope>NUCLEOTIDE SEQUENCE [LARGE SCALE GENOMIC DNA]</scope>
    <source>
        <strain evidence="2 3">DSM 13521</strain>
    </source>
</reference>
<accession>A0A3N2D1J1</accession>
<sequence>MDDPTTLLRWLPFLVLAVLGLIGGILLVAFRARPQAGLGPLGATGPDVDPASEPPHAGAWNAYLYRGRLGGTIGGASGRFDVAGGELRFTPDDPADSAWTLPCRQIGVSTGTAVFGPPVTLVTPAGVLRCTVSRERINRFSRNTAKTLRETGYGREFADVLLRNGAHPASA</sequence>
<protein>
    <submittedName>
        <fullName evidence="2">Uncharacterized protein</fullName>
    </submittedName>
</protein>
<keyword evidence="1" id="KW-1133">Transmembrane helix</keyword>
<dbReference type="RefSeq" id="WP_123740569.1">
    <property type="nucleotide sequence ID" value="NZ_RKHQ01000002.1"/>
</dbReference>
<proteinExistence type="predicted"/>
<keyword evidence="3" id="KW-1185">Reference proteome</keyword>
<keyword evidence="1" id="KW-0472">Membrane</keyword>
<evidence type="ECO:0000256" key="1">
    <source>
        <dbReference type="SAM" id="Phobius"/>
    </source>
</evidence>
<evidence type="ECO:0000313" key="3">
    <source>
        <dbReference type="Proteomes" id="UP000275356"/>
    </source>
</evidence>
<feature type="transmembrane region" description="Helical" evidence="1">
    <location>
        <begin position="12"/>
        <end position="30"/>
    </location>
</feature>
<dbReference type="Proteomes" id="UP000275356">
    <property type="component" value="Unassembled WGS sequence"/>
</dbReference>
<dbReference type="EMBL" id="RKHQ01000002">
    <property type="protein sequence ID" value="ROR93637.1"/>
    <property type="molecule type" value="Genomic_DNA"/>
</dbReference>
<comment type="caution">
    <text evidence="2">The sequence shown here is derived from an EMBL/GenBank/DDBJ whole genome shotgun (WGS) entry which is preliminary data.</text>
</comment>